<protein>
    <recommendedName>
        <fullName evidence="1">Heterokaryon incompatibility domain-containing protein</fullName>
    </recommendedName>
</protein>
<dbReference type="Pfam" id="PF26639">
    <property type="entry name" value="Het-6_barrel"/>
    <property type="match status" value="1"/>
</dbReference>
<dbReference type="AlphaFoldDB" id="A0A8H4RTH9"/>
<evidence type="ECO:0000259" key="1">
    <source>
        <dbReference type="Pfam" id="PF06985"/>
    </source>
</evidence>
<dbReference type="Pfam" id="PF06985">
    <property type="entry name" value="HET"/>
    <property type="match status" value="1"/>
</dbReference>
<keyword evidence="3" id="KW-1185">Reference proteome</keyword>
<gene>
    <name evidence="2" type="ORF">G7Y89_g3352</name>
</gene>
<sequence length="863" mass="97963">MATVGELARLPPLQYDPLPTNTSVRVIQLLPSEGDSVRCLLSTVDLKDKLYSFDAGSYTWGNPNTIHERPDDEPDLVESVKAKEAMFRQRYPGNPSEKTIVMFDFEAMEYRSRHPFITYEKVDWNAERKFPIECNGCELLVSSNLLAFLKFLQHRNLEDPAWNYFSSRKDEKGSTGRPIWINAISIDQTSLEERQRQVRMMDIIFSSAHTVIGWLGPEQVLSRVAIEVFGILCTRSLDPEFNDPFQQREPLVSFHKDGIGWREWLSVFALLQRLWFRRIWVVQEAVFAANLVLVCGDKILPWFIFEHTMSYLVKLNLRHDLSILGEEILSGGLVQRKDRVIPIVGIYESGYAPNADWKGRLEVNPQDSYDFVSGITRFRSCLGRPSLELLAGKIDKKNALCAVECKWRMQERRSFNISALLLHSRGCEASDPRDKIFALIPIAIRGSLGQEVVPPDVDYQMETTDVYTNAAKWILTSSADLSLFSHIQDPSLTKISSLPTWVPDFSVSTGTTSLSQLCPEGCFASGLHEEAQIVANITKSTLEVEGILADYVEFPAPCEGHEFVRTGGVVAGLPPVYHKCSKDKFVAYADQEITKGKKPAIIRVHPDGHGGLGQSQGCTYSRVEAWWRTLILDSFEGEHPAPISTGFAFADWITHDLGRLTIQMQLPSQLSSAAQERINPEDPEAAGIKQASSMYYIWSIFDESHQQGFYTLTELERMRDRLNSEAKTKDMGLELNQDIWYIRYIPDNERSQTTIERQRVEKGTFLKLVGADTQQLNKFKTRMAQVAQGRRMFRTKGNLLGIGPPSMNMKDEVWVIRGFNFPVILRRQEDGNRTVIGECYVHGIMHGEVLDKPNAKFEKIILV</sequence>
<evidence type="ECO:0000313" key="3">
    <source>
        <dbReference type="Proteomes" id="UP000566819"/>
    </source>
</evidence>
<name>A0A8H4RTH9_9HELO</name>
<reference evidence="2 3" key="1">
    <citation type="submission" date="2020-03" db="EMBL/GenBank/DDBJ databases">
        <title>Draft Genome Sequence of Cudoniella acicularis.</title>
        <authorList>
            <person name="Buettner E."/>
            <person name="Kellner H."/>
        </authorList>
    </citation>
    <scope>NUCLEOTIDE SEQUENCE [LARGE SCALE GENOMIC DNA]</scope>
    <source>
        <strain evidence="2 3">DSM 108380</strain>
    </source>
</reference>
<feature type="domain" description="Heterokaryon incompatibility" evidence="1">
    <location>
        <begin position="176"/>
        <end position="284"/>
    </location>
</feature>
<dbReference type="InterPro" id="IPR052895">
    <property type="entry name" value="HetReg/Transcr_Mod"/>
</dbReference>
<comment type="caution">
    <text evidence="2">The sequence shown here is derived from an EMBL/GenBank/DDBJ whole genome shotgun (WGS) entry which is preliminary data.</text>
</comment>
<dbReference type="Proteomes" id="UP000566819">
    <property type="component" value="Unassembled WGS sequence"/>
</dbReference>
<dbReference type="InterPro" id="IPR010730">
    <property type="entry name" value="HET"/>
</dbReference>
<dbReference type="PANTHER" id="PTHR24148:SF73">
    <property type="entry name" value="HET DOMAIN PROTEIN (AFU_ORTHOLOGUE AFUA_8G01020)"/>
    <property type="match status" value="1"/>
</dbReference>
<dbReference type="PANTHER" id="PTHR24148">
    <property type="entry name" value="ANKYRIN REPEAT DOMAIN-CONTAINING PROTEIN 39 HOMOLOG-RELATED"/>
    <property type="match status" value="1"/>
</dbReference>
<dbReference type="OrthoDB" id="2157530at2759"/>
<accession>A0A8H4RTH9</accession>
<evidence type="ECO:0000313" key="2">
    <source>
        <dbReference type="EMBL" id="KAF4634750.1"/>
    </source>
</evidence>
<dbReference type="EMBL" id="JAAMPI010000162">
    <property type="protein sequence ID" value="KAF4634750.1"/>
    <property type="molecule type" value="Genomic_DNA"/>
</dbReference>
<proteinExistence type="predicted"/>
<organism evidence="2 3">
    <name type="scientific">Cudoniella acicularis</name>
    <dbReference type="NCBI Taxonomy" id="354080"/>
    <lineage>
        <taxon>Eukaryota</taxon>
        <taxon>Fungi</taxon>
        <taxon>Dikarya</taxon>
        <taxon>Ascomycota</taxon>
        <taxon>Pezizomycotina</taxon>
        <taxon>Leotiomycetes</taxon>
        <taxon>Helotiales</taxon>
        <taxon>Tricladiaceae</taxon>
        <taxon>Cudoniella</taxon>
    </lineage>
</organism>